<dbReference type="EMBL" id="CAXKWB010001958">
    <property type="protein sequence ID" value="CAL4065913.1"/>
    <property type="molecule type" value="Genomic_DNA"/>
</dbReference>
<feature type="non-terminal residue" evidence="2">
    <location>
        <position position="171"/>
    </location>
</feature>
<evidence type="ECO:0000313" key="2">
    <source>
        <dbReference type="EMBL" id="CAL4065913.1"/>
    </source>
</evidence>
<feature type="region of interest" description="Disordered" evidence="1">
    <location>
        <begin position="15"/>
        <end position="43"/>
    </location>
</feature>
<proteinExistence type="predicted"/>
<evidence type="ECO:0000313" key="3">
    <source>
        <dbReference type="Proteomes" id="UP001497623"/>
    </source>
</evidence>
<name>A0AAV2PZR5_MEGNR</name>
<comment type="caution">
    <text evidence="2">The sequence shown here is derived from an EMBL/GenBank/DDBJ whole genome shotgun (WGS) entry which is preliminary data.</text>
</comment>
<accession>A0AAV2PZR5</accession>
<reference evidence="2 3" key="1">
    <citation type="submission" date="2024-05" db="EMBL/GenBank/DDBJ databases">
        <authorList>
            <person name="Wallberg A."/>
        </authorList>
    </citation>
    <scope>NUCLEOTIDE SEQUENCE [LARGE SCALE GENOMIC DNA]</scope>
</reference>
<evidence type="ECO:0000256" key="1">
    <source>
        <dbReference type="SAM" id="MobiDB-lite"/>
    </source>
</evidence>
<dbReference type="AlphaFoldDB" id="A0AAV2PZR5"/>
<protein>
    <submittedName>
        <fullName evidence="2">Uncharacterized protein</fullName>
    </submittedName>
</protein>
<dbReference type="Proteomes" id="UP001497623">
    <property type="component" value="Unassembled WGS sequence"/>
</dbReference>
<sequence>MIIINVILSLQDDPRDIAGPSTRADPSVRAGPSGKGKTTSKKKVDVEKRKLEVLEIVAEHVKKVTDGQVLAEGWGMIFDRLPPDQQMLAKKGIDDILFEGSQGNLRTVKDPIPVSAPAPPPIRPNTVCVYTKPFSQPAAVQVPVRVQAFRHSNIGQLQGLLNDPRDHYNIE</sequence>
<keyword evidence="3" id="KW-1185">Reference proteome</keyword>
<gene>
    <name evidence="2" type="ORF">MNOR_LOCUS5160</name>
</gene>
<organism evidence="2 3">
    <name type="scientific">Meganyctiphanes norvegica</name>
    <name type="common">Northern krill</name>
    <name type="synonym">Thysanopoda norvegica</name>
    <dbReference type="NCBI Taxonomy" id="48144"/>
    <lineage>
        <taxon>Eukaryota</taxon>
        <taxon>Metazoa</taxon>
        <taxon>Ecdysozoa</taxon>
        <taxon>Arthropoda</taxon>
        <taxon>Crustacea</taxon>
        <taxon>Multicrustacea</taxon>
        <taxon>Malacostraca</taxon>
        <taxon>Eumalacostraca</taxon>
        <taxon>Eucarida</taxon>
        <taxon>Euphausiacea</taxon>
        <taxon>Euphausiidae</taxon>
        <taxon>Meganyctiphanes</taxon>
    </lineage>
</organism>